<dbReference type="AlphaFoldDB" id="A0A4Y7RJA6"/>
<name>A0A4Y7RJA6_COPMI</name>
<dbReference type="EMBL" id="QPFP01000534">
    <property type="protein sequence ID" value="TEB08913.1"/>
    <property type="molecule type" value="Genomic_DNA"/>
</dbReference>
<proteinExistence type="predicted"/>
<reference evidence="1 2" key="1">
    <citation type="journal article" date="2019" name="Nat. Ecol. Evol.">
        <title>Megaphylogeny resolves global patterns of mushroom evolution.</title>
        <authorList>
            <person name="Varga T."/>
            <person name="Krizsan K."/>
            <person name="Foldi C."/>
            <person name="Dima B."/>
            <person name="Sanchez-Garcia M."/>
            <person name="Sanchez-Ramirez S."/>
            <person name="Szollosi G.J."/>
            <person name="Szarkandi J.G."/>
            <person name="Papp V."/>
            <person name="Albert L."/>
            <person name="Andreopoulos W."/>
            <person name="Angelini C."/>
            <person name="Antonin V."/>
            <person name="Barry K.W."/>
            <person name="Bougher N.L."/>
            <person name="Buchanan P."/>
            <person name="Buyck B."/>
            <person name="Bense V."/>
            <person name="Catcheside P."/>
            <person name="Chovatia M."/>
            <person name="Cooper J."/>
            <person name="Damon W."/>
            <person name="Desjardin D."/>
            <person name="Finy P."/>
            <person name="Geml J."/>
            <person name="Haridas S."/>
            <person name="Hughes K."/>
            <person name="Justo A."/>
            <person name="Karasinski D."/>
            <person name="Kautmanova I."/>
            <person name="Kiss B."/>
            <person name="Kocsube S."/>
            <person name="Kotiranta H."/>
            <person name="LaButti K.M."/>
            <person name="Lechner B.E."/>
            <person name="Liimatainen K."/>
            <person name="Lipzen A."/>
            <person name="Lukacs Z."/>
            <person name="Mihaltcheva S."/>
            <person name="Morgado L.N."/>
            <person name="Niskanen T."/>
            <person name="Noordeloos M.E."/>
            <person name="Ohm R.A."/>
            <person name="Ortiz-Santana B."/>
            <person name="Ovrebo C."/>
            <person name="Racz N."/>
            <person name="Riley R."/>
            <person name="Savchenko A."/>
            <person name="Shiryaev A."/>
            <person name="Soop K."/>
            <person name="Spirin V."/>
            <person name="Szebenyi C."/>
            <person name="Tomsovsky M."/>
            <person name="Tulloss R.E."/>
            <person name="Uehling J."/>
            <person name="Grigoriev I.V."/>
            <person name="Vagvolgyi C."/>
            <person name="Papp T."/>
            <person name="Martin F.M."/>
            <person name="Miettinen O."/>
            <person name="Hibbett D.S."/>
            <person name="Nagy L.G."/>
        </authorList>
    </citation>
    <scope>NUCLEOTIDE SEQUENCE [LARGE SCALE GENOMIC DNA]</scope>
    <source>
        <strain evidence="1 2">FP101781</strain>
    </source>
</reference>
<accession>A0A4Y7RJA6</accession>
<evidence type="ECO:0000313" key="2">
    <source>
        <dbReference type="Proteomes" id="UP000298030"/>
    </source>
</evidence>
<keyword evidence="2" id="KW-1185">Reference proteome</keyword>
<gene>
    <name evidence="1" type="ORF">FA13DRAFT_1136590</name>
</gene>
<comment type="caution">
    <text evidence="1">The sequence shown here is derived from an EMBL/GenBank/DDBJ whole genome shotgun (WGS) entry which is preliminary data.</text>
</comment>
<protein>
    <submittedName>
        <fullName evidence="1">Uncharacterized protein</fullName>
    </submittedName>
</protein>
<evidence type="ECO:0000313" key="1">
    <source>
        <dbReference type="EMBL" id="TEB08913.1"/>
    </source>
</evidence>
<dbReference type="Proteomes" id="UP000298030">
    <property type="component" value="Unassembled WGS sequence"/>
</dbReference>
<sequence>MRAVLRLRLIRRFCLDEDASVPDTRLRPYHGMLGSGGRGHLVCGIARLRDLRMTGMTELTPCPYLASALDRNCPGLAFNWPLALSTSLCYCHRSPPDISRNAFRWNQNLGCHQRPFGHWLSPWGTRYRGATTRAARIKPRIGPSQFGRYRLKWELRHGVDNIDMHPHISDPPFPKILVPNPCLPNLTDCLLLVAARSYHH</sequence>
<organism evidence="1 2">
    <name type="scientific">Coprinellus micaceus</name>
    <name type="common">Glistening ink-cap mushroom</name>
    <name type="synonym">Coprinus micaceus</name>
    <dbReference type="NCBI Taxonomy" id="71717"/>
    <lineage>
        <taxon>Eukaryota</taxon>
        <taxon>Fungi</taxon>
        <taxon>Dikarya</taxon>
        <taxon>Basidiomycota</taxon>
        <taxon>Agaricomycotina</taxon>
        <taxon>Agaricomycetes</taxon>
        <taxon>Agaricomycetidae</taxon>
        <taxon>Agaricales</taxon>
        <taxon>Agaricineae</taxon>
        <taxon>Psathyrellaceae</taxon>
        <taxon>Coprinellus</taxon>
    </lineage>
</organism>